<keyword evidence="1" id="KW-1133">Transmembrane helix</keyword>
<dbReference type="KEGG" id="spsw:Sps_02295"/>
<name>A0A1S6HPK1_9GAMM</name>
<dbReference type="Pfam" id="PF13127">
    <property type="entry name" value="DUF3955"/>
    <property type="match status" value="1"/>
</dbReference>
<keyword evidence="1" id="KW-0472">Membrane</keyword>
<feature type="domain" description="DUF3955" evidence="2">
    <location>
        <begin position="12"/>
        <end position="64"/>
    </location>
</feature>
<accession>A0A1S6HPK1</accession>
<sequence>MSQKVGKKAVVISVFLLLLGGVFLLLENTFYQYVDEKGFLHESLFLPLGVFSLCLGIIIILLVFIGRFFAKK</sequence>
<proteinExistence type="predicted"/>
<evidence type="ECO:0000259" key="2">
    <source>
        <dbReference type="Pfam" id="PF13127"/>
    </source>
</evidence>
<reference evidence="3 4" key="1">
    <citation type="submission" date="2016-03" db="EMBL/GenBank/DDBJ databases">
        <title>Complete genome sequence of Shewanella psychrophila WP2, a deep sea bacterium isolated from west Pacific sediment.</title>
        <authorList>
            <person name="Xu G."/>
            <person name="Jian H."/>
        </authorList>
    </citation>
    <scope>NUCLEOTIDE SEQUENCE [LARGE SCALE GENOMIC DNA]</scope>
    <source>
        <strain evidence="3 4">WP2</strain>
    </source>
</reference>
<evidence type="ECO:0000313" key="3">
    <source>
        <dbReference type="EMBL" id="AQS37453.1"/>
    </source>
</evidence>
<gene>
    <name evidence="3" type="ORF">Sps_02295</name>
</gene>
<evidence type="ECO:0000256" key="1">
    <source>
        <dbReference type="SAM" id="Phobius"/>
    </source>
</evidence>
<dbReference type="InterPro" id="IPR025016">
    <property type="entry name" value="DUF3955"/>
</dbReference>
<evidence type="ECO:0000313" key="4">
    <source>
        <dbReference type="Proteomes" id="UP000189545"/>
    </source>
</evidence>
<feature type="transmembrane region" description="Helical" evidence="1">
    <location>
        <begin position="46"/>
        <end position="70"/>
    </location>
</feature>
<dbReference type="RefSeq" id="WP_077752619.1">
    <property type="nucleotide sequence ID" value="NZ_CP014782.1"/>
</dbReference>
<protein>
    <recommendedName>
        <fullName evidence="2">DUF3955 domain-containing protein</fullName>
    </recommendedName>
</protein>
<keyword evidence="4" id="KW-1185">Reference proteome</keyword>
<feature type="transmembrane region" description="Helical" evidence="1">
    <location>
        <begin position="9"/>
        <end position="26"/>
    </location>
</feature>
<organism evidence="3 4">
    <name type="scientific">Shewanella psychrophila</name>
    <dbReference type="NCBI Taxonomy" id="225848"/>
    <lineage>
        <taxon>Bacteria</taxon>
        <taxon>Pseudomonadati</taxon>
        <taxon>Pseudomonadota</taxon>
        <taxon>Gammaproteobacteria</taxon>
        <taxon>Alteromonadales</taxon>
        <taxon>Shewanellaceae</taxon>
        <taxon>Shewanella</taxon>
    </lineage>
</organism>
<dbReference type="AlphaFoldDB" id="A0A1S6HPK1"/>
<keyword evidence="1" id="KW-0812">Transmembrane</keyword>
<dbReference type="Proteomes" id="UP000189545">
    <property type="component" value="Chromosome"/>
</dbReference>
<dbReference type="EMBL" id="CP014782">
    <property type="protein sequence ID" value="AQS37453.1"/>
    <property type="molecule type" value="Genomic_DNA"/>
</dbReference>
<dbReference type="STRING" id="225848.Sps_02295"/>